<dbReference type="InterPro" id="IPR009057">
    <property type="entry name" value="Homeodomain-like_sf"/>
</dbReference>
<dbReference type="PANTHER" id="PTHR33609">
    <property type="entry name" value="LOW CALCIUM RESPONSE LOCUS PROTEIN S"/>
    <property type="match status" value="1"/>
</dbReference>
<dbReference type="GO" id="GO:0004803">
    <property type="term" value="F:transposase activity"/>
    <property type="evidence" value="ECO:0007669"/>
    <property type="project" value="InterPro"/>
</dbReference>
<evidence type="ECO:0000256" key="1">
    <source>
        <dbReference type="SAM" id="Coils"/>
    </source>
</evidence>
<dbReference type="InterPro" id="IPR052546">
    <property type="entry name" value="Transposase_8_domain"/>
</dbReference>
<dbReference type="AlphaFoldDB" id="A0A5B9QEL4"/>
<name>A0A5B9QEL4_9BACT</name>
<gene>
    <name evidence="2" type="ORF">Pr1d_33440</name>
</gene>
<dbReference type="PANTHER" id="PTHR33609:SF1">
    <property type="entry name" value="TRANSPOSASE"/>
    <property type="match status" value="1"/>
</dbReference>
<proteinExistence type="predicted"/>
<dbReference type="GO" id="GO:0006313">
    <property type="term" value="P:DNA transposition"/>
    <property type="evidence" value="ECO:0007669"/>
    <property type="project" value="InterPro"/>
</dbReference>
<keyword evidence="1" id="KW-0175">Coiled coil</keyword>
<accession>A0A5B9QEL4</accession>
<dbReference type="SUPFAM" id="SSF46689">
    <property type="entry name" value="Homeodomain-like"/>
    <property type="match status" value="1"/>
</dbReference>
<dbReference type="GO" id="GO:0003677">
    <property type="term" value="F:DNA binding"/>
    <property type="evidence" value="ECO:0007669"/>
    <property type="project" value="InterPro"/>
</dbReference>
<evidence type="ECO:0000313" key="2">
    <source>
        <dbReference type="EMBL" id="QEG36035.1"/>
    </source>
</evidence>
<keyword evidence="3" id="KW-1185">Reference proteome</keyword>
<sequence>MTKRRKRHSPEQIVRKLRDADAMLNAGKDLAAVLQALEVSEGTYTRWRSQYGGMKAEEAVRLKKLEDENKRLKQLVADQALDIQMLKVVAEGNW</sequence>
<protein>
    <submittedName>
        <fullName evidence="2">Transposase</fullName>
    </submittedName>
</protein>
<feature type="coiled-coil region" evidence="1">
    <location>
        <begin position="55"/>
        <end position="82"/>
    </location>
</feature>
<reference evidence="2 3" key="1">
    <citation type="submission" date="2019-08" db="EMBL/GenBank/DDBJ databases">
        <title>Deep-cultivation of Planctomycetes and their phenomic and genomic characterization uncovers novel biology.</title>
        <authorList>
            <person name="Wiegand S."/>
            <person name="Jogler M."/>
            <person name="Boedeker C."/>
            <person name="Pinto D."/>
            <person name="Vollmers J."/>
            <person name="Rivas-Marin E."/>
            <person name="Kohn T."/>
            <person name="Peeters S.H."/>
            <person name="Heuer A."/>
            <person name="Rast P."/>
            <person name="Oberbeckmann S."/>
            <person name="Bunk B."/>
            <person name="Jeske O."/>
            <person name="Meyerdierks A."/>
            <person name="Storesund J.E."/>
            <person name="Kallscheuer N."/>
            <person name="Luecker S."/>
            <person name="Lage O.M."/>
            <person name="Pohl T."/>
            <person name="Merkel B.J."/>
            <person name="Hornburger P."/>
            <person name="Mueller R.-W."/>
            <person name="Bruemmer F."/>
            <person name="Labrenz M."/>
            <person name="Spormann A.M."/>
            <person name="Op den Camp H."/>
            <person name="Overmann J."/>
            <person name="Amann R."/>
            <person name="Jetten M.S.M."/>
            <person name="Mascher T."/>
            <person name="Medema M.H."/>
            <person name="Devos D.P."/>
            <person name="Kaster A.-K."/>
            <person name="Ovreas L."/>
            <person name="Rohde M."/>
            <person name="Galperin M.Y."/>
            <person name="Jogler C."/>
        </authorList>
    </citation>
    <scope>NUCLEOTIDE SEQUENCE [LARGE SCALE GENOMIC DNA]</scope>
    <source>
        <strain evidence="2 3">Pr1d</strain>
    </source>
</reference>
<dbReference type="Pfam" id="PF01527">
    <property type="entry name" value="HTH_Tnp_1"/>
    <property type="match status" value="1"/>
</dbReference>
<dbReference type="KEGG" id="bgok:Pr1d_33440"/>
<organism evidence="2 3">
    <name type="scientific">Bythopirellula goksoeyrii</name>
    <dbReference type="NCBI Taxonomy" id="1400387"/>
    <lineage>
        <taxon>Bacteria</taxon>
        <taxon>Pseudomonadati</taxon>
        <taxon>Planctomycetota</taxon>
        <taxon>Planctomycetia</taxon>
        <taxon>Pirellulales</taxon>
        <taxon>Lacipirellulaceae</taxon>
        <taxon>Bythopirellula</taxon>
    </lineage>
</organism>
<dbReference type="InterPro" id="IPR002514">
    <property type="entry name" value="Transposase_8"/>
</dbReference>
<dbReference type="EMBL" id="CP042913">
    <property type="protein sequence ID" value="QEG36035.1"/>
    <property type="molecule type" value="Genomic_DNA"/>
</dbReference>
<evidence type="ECO:0000313" key="3">
    <source>
        <dbReference type="Proteomes" id="UP000323917"/>
    </source>
</evidence>
<dbReference type="Proteomes" id="UP000323917">
    <property type="component" value="Chromosome"/>
</dbReference>